<accession>A0ABY1KHY1</accession>
<proteinExistence type="predicted"/>
<dbReference type="EMBL" id="FTOB01000001">
    <property type="protein sequence ID" value="SIS37542.1"/>
    <property type="molecule type" value="Genomic_DNA"/>
</dbReference>
<keyword evidence="2" id="KW-1185">Reference proteome</keyword>
<gene>
    <name evidence="1" type="ORF">SAMN05421766_101137</name>
</gene>
<organism evidence="1 2">
    <name type="scientific">Zobellia uliginosa</name>
    <dbReference type="NCBI Taxonomy" id="143224"/>
    <lineage>
        <taxon>Bacteria</taxon>
        <taxon>Pseudomonadati</taxon>
        <taxon>Bacteroidota</taxon>
        <taxon>Flavobacteriia</taxon>
        <taxon>Flavobacteriales</taxon>
        <taxon>Flavobacteriaceae</taxon>
        <taxon>Zobellia</taxon>
    </lineage>
</organism>
<sequence>MKGLLGKAVKNMLLQKTPNTPSINLGIVYFSSARTQNIDALKIENKKLAPDDLLTLHKAKQKMEQIGWAMQGLNKMGNVIESRVQLLPQKQRDRIQQITYKVLHTVVKSNLISMDKNAKTTPSNKLYKALVTSSGAIGGALGVTAFAVDLTLATKLMMRSIMDIARSEGEDLNSLDSQLACLQVFALGGKSKHDDHLDTGYYATRIAISSAVKGASGIAGKTLTSLLNTTGNPLLQLIAQVASRFSIQVSEKFVAQAIPIVGAAGGATINLAFIDHFQNMAHAHFSIRRLERKYSVDQIRSAYEELSLTKI</sequence>
<dbReference type="Pfam" id="PF12787">
    <property type="entry name" value="EcsC"/>
    <property type="match status" value="1"/>
</dbReference>
<dbReference type="PANTHER" id="PTHR41260">
    <property type="entry name" value="PROTEIN ECSC"/>
    <property type="match status" value="1"/>
</dbReference>
<dbReference type="InterPro" id="IPR024787">
    <property type="entry name" value="EcsC"/>
</dbReference>
<name>A0ABY1KHY1_9FLAO</name>
<evidence type="ECO:0000313" key="1">
    <source>
        <dbReference type="EMBL" id="SIS37542.1"/>
    </source>
</evidence>
<protein>
    <submittedName>
        <fullName evidence="1">EcsC protein family protein</fullName>
    </submittedName>
</protein>
<dbReference type="PANTHER" id="PTHR41260:SF1">
    <property type="entry name" value="PROTEIN ECSC"/>
    <property type="match status" value="1"/>
</dbReference>
<comment type="caution">
    <text evidence="1">The sequence shown here is derived from an EMBL/GenBank/DDBJ whole genome shotgun (WGS) entry which is preliminary data.</text>
</comment>
<dbReference type="Proteomes" id="UP000185728">
    <property type="component" value="Unassembled WGS sequence"/>
</dbReference>
<evidence type="ECO:0000313" key="2">
    <source>
        <dbReference type="Proteomes" id="UP000185728"/>
    </source>
</evidence>
<reference evidence="1 2" key="1">
    <citation type="submission" date="2017-01" db="EMBL/GenBank/DDBJ databases">
        <authorList>
            <person name="Varghese N."/>
            <person name="Submissions S."/>
        </authorList>
    </citation>
    <scope>NUCLEOTIDE SEQUENCE [LARGE SCALE GENOMIC DNA]</scope>
    <source>
        <strain evidence="1 2">DSM 2061</strain>
    </source>
</reference>